<dbReference type="OrthoDB" id="3215821at2"/>
<evidence type="ECO:0000313" key="2">
    <source>
        <dbReference type="EMBL" id="KAB8196717.1"/>
    </source>
</evidence>
<evidence type="ECO:0008006" key="4">
    <source>
        <dbReference type="Google" id="ProtNLM"/>
    </source>
</evidence>
<dbReference type="Gene3D" id="2.120.10.70">
    <property type="entry name" value="Fucose-specific lectin"/>
    <property type="match status" value="2"/>
</dbReference>
<feature type="compositionally biased region" description="Basic and acidic residues" evidence="1">
    <location>
        <begin position="48"/>
        <end position="72"/>
    </location>
</feature>
<organism evidence="2 3">
    <name type="scientific">Nonomuraea phyllanthi</name>
    <dbReference type="NCBI Taxonomy" id="2219224"/>
    <lineage>
        <taxon>Bacteria</taxon>
        <taxon>Bacillati</taxon>
        <taxon>Actinomycetota</taxon>
        <taxon>Actinomycetes</taxon>
        <taxon>Streptosporangiales</taxon>
        <taxon>Streptosporangiaceae</taxon>
        <taxon>Nonomuraea</taxon>
    </lineage>
</organism>
<feature type="region of interest" description="Disordered" evidence="1">
    <location>
        <begin position="47"/>
        <end position="72"/>
    </location>
</feature>
<proteinExistence type="predicted"/>
<protein>
    <recommendedName>
        <fullName evidence="4">Exo-alpha-sialidase</fullName>
    </recommendedName>
</protein>
<dbReference type="AlphaFoldDB" id="A0A5C4WSU6"/>
<evidence type="ECO:0000313" key="3">
    <source>
        <dbReference type="Proteomes" id="UP000312512"/>
    </source>
</evidence>
<accession>A0A5C4WSU6</accession>
<dbReference type="RefSeq" id="WP_139629778.1">
    <property type="nucleotide sequence ID" value="NZ_VDLX02000002.1"/>
</dbReference>
<dbReference type="Proteomes" id="UP000312512">
    <property type="component" value="Unassembled WGS sequence"/>
</dbReference>
<sequence length="477" mass="52770">MTDDTRADRAELDAEVVGEEVALLHSADDPVAAAAVDAAVKSELLDDAPVRDDAPARDASDSEWSAARRESERQIAGLPAKDRARLRELQGELRTMGAEVWPVRRWWGFEVHLNESAALLAAEIPQLIGESAAIVLGSSLAPAVERQVRARADWITAVARPYGVKLASPWVAPAMLVPAREDRGAVAPLHWAVHEPDEGWSPEQRFVEHFEVSEPALAEFQNRLFIVHRGKEGDPALWWAMYDPQEGWSADQQLPEHVSDSAPALTAYDGELCCVHRGDGDDMLWWTRWDGTSWSPDTRLSDHPAAGSPALAAYDGRLYCVHAGTDAALWWSRWDGSGWSVCRQLPDHACRSNPALAVYRGHLYCVYTGDDAALWWTRWDGSDWTPGQRVARQPAAEGTAGQSAAEGPALTVYKDRIYCLYRDGSDNSLWWTLFDGSGWSAAERLPGHRAAEAPAVIAYRDRNATRDQLLCVHRAMR</sequence>
<dbReference type="SUPFAM" id="SSF89372">
    <property type="entry name" value="Fucose-specific lectin"/>
    <property type="match status" value="2"/>
</dbReference>
<evidence type="ECO:0000256" key="1">
    <source>
        <dbReference type="SAM" id="MobiDB-lite"/>
    </source>
</evidence>
<name>A0A5C4WSU6_9ACTN</name>
<gene>
    <name evidence="2" type="ORF">FH608_008420</name>
</gene>
<dbReference type="EMBL" id="VDLX02000002">
    <property type="protein sequence ID" value="KAB8196717.1"/>
    <property type="molecule type" value="Genomic_DNA"/>
</dbReference>
<reference evidence="2 3" key="1">
    <citation type="submission" date="2019-10" db="EMBL/GenBank/DDBJ databases">
        <title>Nonomuraea sp. nov., isolated from Phyllanthus amarus.</title>
        <authorList>
            <person name="Klykleung N."/>
            <person name="Tanasupawat S."/>
        </authorList>
    </citation>
    <scope>NUCLEOTIDE SEQUENCE [LARGE SCALE GENOMIC DNA]</scope>
    <source>
        <strain evidence="2 3">PA1-10</strain>
    </source>
</reference>
<comment type="caution">
    <text evidence="2">The sequence shown here is derived from an EMBL/GenBank/DDBJ whole genome shotgun (WGS) entry which is preliminary data.</text>
</comment>
<keyword evidence="3" id="KW-1185">Reference proteome</keyword>